<dbReference type="InterPro" id="IPR000073">
    <property type="entry name" value="AB_hydrolase_1"/>
</dbReference>
<dbReference type="PANTHER" id="PTHR43194">
    <property type="entry name" value="HYDROLASE ALPHA/BETA FOLD FAMILY"/>
    <property type="match status" value="1"/>
</dbReference>
<dbReference type="Proteomes" id="UP001523216">
    <property type="component" value="Unassembled WGS sequence"/>
</dbReference>
<evidence type="ECO:0000313" key="3">
    <source>
        <dbReference type="Proteomes" id="UP001523216"/>
    </source>
</evidence>
<reference evidence="2 3" key="1">
    <citation type="submission" date="2022-06" db="EMBL/GenBank/DDBJ databases">
        <title>Actinoplanes abujensis sp. nov., isolated from Nigerian arid soil.</title>
        <authorList>
            <person name="Ding P."/>
        </authorList>
    </citation>
    <scope>NUCLEOTIDE SEQUENCE [LARGE SCALE GENOMIC DNA]</scope>
    <source>
        <strain evidence="3">TRM88002</strain>
    </source>
</reference>
<dbReference type="RefSeq" id="WP_251797703.1">
    <property type="nucleotide sequence ID" value="NZ_JAMQOL010000011.1"/>
</dbReference>
<evidence type="ECO:0000313" key="2">
    <source>
        <dbReference type="EMBL" id="MCM4077846.1"/>
    </source>
</evidence>
<comment type="caution">
    <text evidence="2">The sequence shown here is derived from an EMBL/GenBank/DDBJ whole genome shotgun (WGS) entry which is preliminary data.</text>
</comment>
<feature type="domain" description="AB hydrolase-1" evidence="1">
    <location>
        <begin position="27"/>
        <end position="250"/>
    </location>
</feature>
<organism evidence="2 3">
    <name type="scientific">Paractinoplanes hotanensis</name>
    <dbReference type="NCBI Taxonomy" id="2906497"/>
    <lineage>
        <taxon>Bacteria</taxon>
        <taxon>Bacillati</taxon>
        <taxon>Actinomycetota</taxon>
        <taxon>Actinomycetes</taxon>
        <taxon>Micromonosporales</taxon>
        <taxon>Micromonosporaceae</taxon>
        <taxon>Paractinoplanes</taxon>
    </lineage>
</organism>
<protein>
    <submittedName>
        <fullName evidence="2">Alpha/beta fold hydrolase</fullName>
    </submittedName>
</protein>
<dbReference type="EMBL" id="JAMQOL010000011">
    <property type="protein sequence ID" value="MCM4077846.1"/>
    <property type="molecule type" value="Genomic_DNA"/>
</dbReference>
<keyword evidence="2" id="KW-0378">Hydrolase</keyword>
<keyword evidence="3" id="KW-1185">Reference proteome</keyword>
<sequence length="269" mass="27874">MTVHSLTVPGIGSVDLAVTERGTGHPFLLLHGGGGPLTVTPWADRFAAAEHAHVLTPVHPGFNATPRPAALDSIAGLAATYVALLDALDLRDVTVVGNSIGGWITAEMALLRSPRVSGCVLVDAVGIEVPGHPVADFFSLTPAGLAELSYHDPRTYGVDPAGLPPQVRDAMAGNRVALEAYAGRAMTDPTLAGRLGGVSTPTLVVWGEADRIGDPDFGRAFADVIPGAQFTMLPEAGHLPQIETPDALSRAVWAFADAHATRKPARPSA</sequence>
<proteinExistence type="predicted"/>
<dbReference type="Pfam" id="PF12697">
    <property type="entry name" value="Abhydrolase_6"/>
    <property type="match status" value="1"/>
</dbReference>
<dbReference type="PRINTS" id="PR00111">
    <property type="entry name" value="ABHYDROLASE"/>
</dbReference>
<dbReference type="PANTHER" id="PTHR43194:SF5">
    <property type="entry name" value="PIMELOYL-[ACYL-CARRIER PROTEIN] METHYL ESTER ESTERASE"/>
    <property type="match status" value="1"/>
</dbReference>
<gene>
    <name evidence="2" type="ORF">LXN57_09725</name>
</gene>
<evidence type="ECO:0000259" key="1">
    <source>
        <dbReference type="Pfam" id="PF12697"/>
    </source>
</evidence>
<dbReference type="InterPro" id="IPR050228">
    <property type="entry name" value="Carboxylesterase_BioH"/>
</dbReference>
<name>A0ABT0XVM7_9ACTN</name>
<dbReference type="SUPFAM" id="SSF53474">
    <property type="entry name" value="alpha/beta-Hydrolases"/>
    <property type="match status" value="1"/>
</dbReference>
<dbReference type="Gene3D" id="3.40.50.1820">
    <property type="entry name" value="alpha/beta hydrolase"/>
    <property type="match status" value="1"/>
</dbReference>
<dbReference type="InterPro" id="IPR029058">
    <property type="entry name" value="AB_hydrolase_fold"/>
</dbReference>
<dbReference type="GO" id="GO:0016787">
    <property type="term" value="F:hydrolase activity"/>
    <property type="evidence" value="ECO:0007669"/>
    <property type="project" value="UniProtKB-KW"/>
</dbReference>
<accession>A0ABT0XVM7</accession>